<protein>
    <submittedName>
        <fullName evidence="7">KDO2-lipid IV(A) lauroyltransferase</fullName>
    </submittedName>
</protein>
<evidence type="ECO:0000256" key="1">
    <source>
        <dbReference type="ARBA" id="ARBA00004533"/>
    </source>
</evidence>
<evidence type="ECO:0000256" key="6">
    <source>
        <dbReference type="ARBA" id="ARBA00023315"/>
    </source>
</evidence>
<evidence type="ECO:0000256" key="4">
    <source>
        <dbReference type="ARBA" id="ARBA00022679"/>
    </source>
</evidence>
<evidence type="ECO:0000256" key="5">
    <source>
        <dbReference type="ARBA" id="ARBA00023136"/>
    </source>
</evidence>
<dbReference type="GO" id="GO:0009247">
    <property type="term" value="P:glycolipid biosynthetic process"/>
    <property type="evidence" value="ECO:0007669"/>
    <property type="project" value="UniProtKB-ARBA"/>
</dbReference>
<keyword evidence="6" id="KW-0012">Acyltransferase</keyword>
<sequence>MSRLLIAVFSILSHLPLAVLQAVGVALGWLVYLSSPRYAARMRENLAQSGLATDAVSQRRLLRQAVSATGMGALELVIAWGRSPTSIARLVKNCNNWHIVEEALAQNKGIIFITPHLGNYDIAGRYLSQRLIKRPQPIQLMAMYRPPKMAWLEPLMNAGRVREGGLTAPATAAGVRMVMKTLKARQTTIILPDQVPGQGDGVWAPFFGRPAYTMTLAPRLAQMDGVEVILFFGRRLGWGRGFEVEIARLSEPFTGDKTTDGAKLNQAVEQLIRQAPAQYLWSYNRYKTPAGVAPAETPNP</sequence>
<evidence type="ECO:0000256" key="3">
    <source>
        <dbReference type="ARBA" id="ARBA00022519"/>
    </source>
</evidence>
<evidence type="ECO:0000256" key="2">
    <source>
        <dbReference type="ARBA" id="ARBA00022475"/>
    </source>
</evidence>
<dbReference type="RefSeq" id="WP_110390949.1">
    <property type="nucleotide sequence ID" value="NZ_QJKI01000011.1"/>
</dbReference>
<name>A0A318KK10_9NEIS</name>
<keyword evidence="4 7" id="KW-0808">Transferase</keyword>
<dbReference type="NCBIfam" id="NF006487">
    <property type="entry name" value="PRK08905.1"/>
    <property type="match status" value="1"/>
</dbReference>
<dbReference type="EMBL" id="QJKI01000011">
    <property type="protein sequence ID" value="PXX78424.1"/>
    <property type="molecule type" value="Genomic_DNA"/>
</dbReference>
<gene>
    <name evidence="7" type="ORF">DFR34_11157</name>
</gene>
<accession>A0A318KK10</accession>
<evidence type="ECO:0000313" key="8">
    <source>
        <dbReference type="Proteomes" id="UP000247555"/>
    </source>
</evidence>
<keyword evidence="2" id="KW-1003">Cell membrane</keyword>
<dbReference type="Pfam" id="PF03279">
    <property type="entry name" value="Lip_A_acyltrans"/>
    <property type="match status" value="1"/>
</dbReference>
<comment type="caution">
    <text evidence="7">The sequence shown here is derived from an EMBL/GenBank/DDBJ whole genome shotgun (WGS) entry which is preliminary data.</text>
</comment>
<dbReference type="PIRSF" id="PIRSF026649">
    <property type="entry name" value="MsbB"/>
    <property type="match status" value="1"/>
</dbReference>
<dbReference type="GO" id="GO:0005886">
    <property type="term" value="C:plasma membrane"/>
    <property type="evidence" value="ECO:0007669"/>
    <property type="project" value="UniProtKB-SubCell"/>
</dbReference>
<dbReference type="CDD" id="cd07984">
    <property type="entry name" value="LPLAT_LABLAT-like"/>
    <property type="match status" value="1"/>
</dbReference>
<comment type="subcellular location">
    <subcellularLocation>
        <location evidence="1">Cell inner membrane</location>
    </subcellularLocation>
</comment>
<dbReference type="PANTHER" id="PTHR30606:SF10">
    <property type="entry name" value="PHOSPHATIDYLINOSITOL MANNOSIDE ACYLTRANSFERASE"/>
    <property type="match status" value="1"/>
</dbReference>
<dbReference type="GO" id="GO:0016746">
    <property type="term" value="F:acyltransferase activity"/>
    <property type="evidence" value="ECO:0007669"/>
    <property type="project" value="UniProtKB-KW"/>
</dbReference>
<dbReference type="PANTHER" id="PTHR30606">
    <property type="entry name" value="LIPID A BIOSYNTHESIS LAUROYL ACYLTRANSFERASE"/>
    <property type="match status" value="1"/>
</dbReference>
<keyword evidence="8" id="KW-1185">Reference proteome</keyword>
<dbReference type="InterPro" id="IPR004960">
    <property type="entry name" value="LipA_acyltrans"/>
</dbReference>
<keyword evidence="5" id="KW-0472">Membrane</keyword>
<dbReference type="OrthoDB" id="9803456at2"/>
<dbReference type="AlphaFoldDB" id="A0A318KK10"/>
<proteinExistence type="predicted"/>
<organism evidence="7 8">
    <name type="scientific">Rivihabitans pingtungensis</name>
    <dbReference type="NCBI Taxonomy" id="1054498"/>
    <lineage>
        <taxon>Bacteria</taxon>
        <taxon>Pseudomonadati</taxon>
        <taxon>Pseudomonadota</taxon>
        <taxon>Betaproteobacteria</taxon>
        <taxon>Neisseriales</taxon>
        <taxon>Aquaspirillaceae</taxon>
        <taxon>Rivihabitans</taxon>
    </lineage>
</organism>
<reference evidence="7 8" key="1">
    <citation type="submission" date="2018-05" db="EMBL/GenBank/DDBJ databases">
        <title>Genomic Encyclopedia of Type Strains, Phase IV (KMG-IV): sequencing the most valuable type-strain genomes for metagenomic binning, comparative biology and taxonomic classification.</title>
        <authorList>
            <person name="Goeker M."/>
        </authorList>
    </citation>
    <scope>NUCLEOTIDE SEQUENCE [LARGE SCALE GENOMIC DNA]</scope>
    <source>
        <strain evidence="7 8">DSM 29661</strain>
    </source>
</reference>
<evidence type="ECO:0000313" key="7">
    <source>
        <dbReference type="EMBL" id="PXX78424.1"/>
    </source>
</evidence>
<keyword evidence="3" id="KW-0997">Cell inner membrane</keyword>
<dbReference type="Proteomes" id="UP000247555">
    <property type="component" value="Unassembled WGS sequence"/>
</dbReference>